<evidence type="ECO:0008006" key="3">
    <source>
        <dbReference type="Google" id="ProtNLM"/>
    </source>
</evidence>
<evidence type="ECO:0000313" key="2">
    <source>
        <dbReference type="Proteomes" id="UP001157418"/>
    </source>
</evidence>
<accession>A0AAU9NFH4</accession>
<reference evidence="1 2" key="1">
    <citation type="submission" date="2022-01" db="EMBL/GenBank/DDBJ databases">
        <authorList>
            <person name="Xiong W."/>
            <person name="Schranz E."/>
        </authorList>
    </citation>
    <scope>NUCLEOTIDE SEQUENCE [LARGE SCALE GENOMIC DNA]</scope>
</reference>
<keyword evidence="2" id="KW-1185">Reference proteome</keyword>
<dbReference type="Proteomes" id="UP001157418">
    <property type="component" value="Unassembled WGS sequence"/>
</dbReference>
<proteinExistence type="predicted"/>
<dbReference type="AlphaFoldDB" id="A0AAU9NFH4"/>
<evidence type="ECO:0000313" key="1">
    <source>
        <dbReference type="EMBL" id="CAH1436637.1"/>
    </source>
</evidence>
<gene>
    <name evidence="1" type="ORF">LVIROSA_LOCUS23002</name>
</gene>
<sequence>MVGLPCCAWNDVAVKKVASMWDEVCFIEEDGDAPLAVKRVCIKTAKPFLIQDMVKVVAQGVEYGVGVHKISNWEPNIMEEGEIESDIPDLSGGEEEDACFEDDANDFIDVENDDKVDERQENSFGM</sequence>
<organism evidence="1 2">
    <name type="scientific">Lactuca virosa</name>
    <dbReference type="NCBI Taxonomy" id="75947"/>
    <lineage>
        <taxon>Eukaryota</taxon>
        <taxon>Viridiplantae</taxon>
        <taxon>Streptophyta</taxon>
        <taxon>Embryophyta</taxon>
        <taxon>Tracheophyta</taxon>
        <taxon>Spermatophyta</taxon>
        <taxon>Magnoliopsida</taxon>
        <taxon>eudicotyledons</taxon>
        <taxon>Gunneridae</taxon>
        <taxon>Pentapetalae</taxon>
        <taxon>asterids</taxon>
        <taxon>campanulids</taxon>
        <taxon>Asterales</taxon>
        <taxon>Asteraceae</taxon>
        <taxon>Cichorioideae</taxon>
        <taxon>Cichorieae</taxon>
        <taxon>Lactucinae</taxon>
        <taxon>Lactuca</taxon>
    </lineage>
</organism>
<comment type="caution">
    <text evidence="1">The sequence shown here is derived from an EMBL/GenBank/DDBJ whole genome shotgun (WGS) entry which is preliminary data.</text>
</comment>
<dbReference type="EMBL" id="CAKMRJ010004445">
    <property type="protein sequence ID" value="CAH1436637.1"/>
    <property type="molecule type" value="Genomic_DNA"/>
</dbReference>
<protein>
    <recommendedName>
        <fullName evidence="3">DUF4283 domain-containing protein</fullName>
    </recommendedName>
</protein>
<name>A0AAU9NFH4_9ASTR</name>